<dbReference type="AlphaFoldDB" id="A0A6I6SQK7"/>
<keyword evidence="1" id="KW-0175">Coiled coil</keyword>
<dbReference type="Gene3D" id="1.20.5.2950">
    <property type="match status" value="1"/>
</dbReference>
<reference evidence="2 3" key="1">
    <citation type="submission" date="2019-01" db="EMBL/GenBank/DDBJ databases">
        <title>Complete genome of a denitifying bacterium Halomons sp. BC-M4-5.</title>
        <authorList>
            <person name="Wang L."/>
            <person name="Shao Z."/>
        </authorList>
    </citation>
    <scope>NUCLEOTIDE SEQUENCE [LARGE SCALE GENOMIC DNA]</scope>
    <source>
        <strain evidence="2 3">BC-M4-5</strain>
    </source>
</reference>
<gene>
    <name evidence="2" type="ORF">EKK97_09800</name>
</gene>
<dbReference type="InterPro" id="IPR009335">
    <property type="entry name" value="T3SS_HrpE/ATPase_suE"/>
</dbReference>
<dbReference type="Pfam" id="PF06188">
    <property type="entry name" value="HrpE"/>
    <property type="match status" value="1"/>
</dbReference>
<accession>A0A6I6SQK7</accession>
<proteinExistence type="predicted"/>
<dbReference type="RefSeq" id="WP_159551491.1">
    <property type="nucleotide sequence ID" value="NZ_CP035042.1"/>
</dbReference>
<keyword evidence="3" id="KW-1185">Reference proteome</keyword>
<evidence type="ECO:0000313" key="3">
    <source>
        <dbReference type="Proteomes" id="UP000464013"/>
    </source>
</evidence>
<evidence type="ECO:0000256" key="1">
    <source>
        <dbReference type="SAM" id="Coils"/>
    </source>
</evidence>
<dbReference type="Proteomes" id="UP000464013">
    <property type="component" value="Chromosome"/>
</dbReference>
<feature type="coiled-coil region" evidence="1">
    <location>
        <begin position="29"/>
        <end position="78"/>
    </location>
</feature>
<evidence type="ECO:0000313" key="2">
    <source>
        <dbReference type="EMBL" id="QHC49837.1"/>
    </source>
</evidence>
<sequence>MFVTRRIDLNGAQELALGALIKAERLELCLTVERILARAKEQAEELMADAEQQAQRRLDAAQQRAVEVVEQARRETEQRVWQEAEALLDGLRRAEQELWAEVERHAEQVLQAALTALLGDIDSRQRIQVLVRRLVEAQREPASATLYCSPSSRSACGRSWRTSISSAGGSCRIPG</sequence>
<protein>
    <submittedName>
        <fullName evidence="2">Uncharacterized protein</fullName>
    </submittedName>
</protein>
<organism evidence="2 3">
    <name type="scientific">Billgrantia tianxiuensis</name>
    <dbReference type="NCBI Taxonomy" id="2497861"/>
    <lineage>
        <taxon>Bacteria</taxon>
        <taxon>Pseudomonadati</taxon>
        <taxon>Pseudomonadota</taxon>
        <taxon>Gammaproteobacteria</taxon>
        <taxon>Oceanospirillales</taxon>
        <taxon>Halomonadaceae</taxon>
        <taxon>Billgrantia</taxon>
    </lineage>
</organism>
<dbReference type="OrthoDB" id="5882039at2"/>
<dbReference type="EMBL" id="CP035042">
    <property type="protein sequence ID" value="QHC49837.1"/>
    <property type="molecule type" value="Genomic_DNA"/>
</dbReference>
<dbReference type="KEGG" id="htx:EKK97_09800"/>
<name>A0A6I6SQK7_9GAMM</name>